<keyword evidence="2" id="KW-0472">Membrane</keyword>
<protein>
    <submittedName>
        <fullName evidence="3">Uncharacterized protein</fullName>
    </submittedName>
</protein>
<dbReference type="KEGG" id="blac:94348128"/>
<organism evidence="3 4">
    <name type="scientific">Bremia lactucae</name>
    <name type="common">Lettuce downy mildew</name>
    <dbReference type="NCBI Taxonomy" id="4779"/>
    <lineage>
        <taxon>Eukaryota</taxon>
        <taxon>Sar</taxon>
        <taxon>Stramenopiles</taxon>
        <taxon>Oomycota</taxon>
        <taxon>Peronosporomycetes</taxon>
        <taxon>Peronosporales</taxon>
        <taxon>Peronosporaceae</taxon>
        <taxon>Bremia</taxon>
    </lineage>
</organism>
<dbReference type="GeneID" id="94348128"/>
<name>A0A976FJN1_BRELC</name>
<comment type="caution">
    <text evidence="3">The sequence shown here is derived from an EMBL/GenBank/DDBJ whole genome shotgun (WGS) entry which is preliminary data.</text>
</comment>
<feature type="transmembrane region" description="Helical" evidence="2">
    <location>
        <begin position="12"/>
        <end position="31"/>
    </location>
</feature>
<dbReference type="EMBL" id="SHOA02000017">
    <property type="protein sequence ID" value="TDH68037.1"/>
    <property type="molecule type" value="Genomic_DNA"/>
</dbReference>
<dbReference type="AlphaFoldDB" id="A0A976FJN1"/>
<feature type="compositionally biased region" description="Basic and acidic residues" evidence="1">
    <location>
        <begin position="56"/>
        <end position="69"/>
    </location>
</feature>
<dbReference type="RefSeq" id="XP_067817536.1">
    <property type="nucleotide sequence ID" value="XM_067962457.1"/>
</dbReference>
<sequence length="69" mass="7221">MSSLIVDTMGDVAFEVMAAASLAAVASLAAIGVHCTKRQNGCAHAMTPASKKTRMKSRDKAVEHTHPVL</sequence>
<keyword evidence="2" id="KW-0812">Transmembrane</keyword>
<evidence type="ECO:0000313" key="3">
    <source>
        <dbReference type="EMBL" id="TDH68037.1"/>
    </source>
</evidence>
<proteinExistence type="predicted"/>
<keyword evidence="2" id="KW-1133">Transmembrane helix</keyword>
<accession>A0A976FJN1</accession>
<keyword evidence="4" id="KW-1185">Reference proteome</keyword>
<evidence type="ECO:0000256" key="2">
    <source>
        <dbReference type="SAM" id="Phobius"/>
    </source>
</evidence>
<dbReference type="Proteomes" id="UP000294530">
    <property type="component" value="Unassembled WGS sequence"/>
</dbReference>
<evidence type="ECO:0000313" key="4">
    <source>
        <dbReference type="Proteomes" id="UP000294530"/>
    </source>
</evidence>
<evidence type="ECO:0000256" key="1">
    <source>
        <dbReference type="SAM" id="MobiDB-lite"/>
    </source>
</evidence>
<reference evidence="3 4" key="1">
    <citation type="journal article" date="2021" name="Genome Biol.">
        <title>AFLAP: assembly-free linkage analysis pipeline using k-mers from genome sequencing data.</title>
        <authorList>
            <person name="Fletcher K."/>
            <person name="Zhang L."/>
            <person name="Gil J."/>
            <person name="Han R."/>
            <person name="Cavanaugh K."/>
            <person name="Michelmore R."/>
        </authorList>
    </citation>
    <scope>NUCLEOTIDE SEQUENCE [LARGE SCALE GENOMIC DNA]</scope>
    <source>
        <strain evidence="3 4">SF5</strain>
    </source>
</reference>
<gene>
    <name evidence="3" type="ORF">CCR75_004371</name>
</gene>
<feature type="region of interest" description="Disordered" evidence="1">
    <location>
        <begin position="46"/>
        <end position="69"/>
    </location>
</feature>